<dbReference type="Proteomes" id="UP000530424">
    <property type="component" value="Unassembled WGS sequence"/>
</dbReference>
<gene>
    <name evidence="2" type="ORF">HNR19_001702</name>
</gene>
<dbReference type="EMBL" id="JACCFP010000001">
    <property type="protein sequence ID" value="NYJ01004.1"/>
    <property type="molecule type" value="Genomic_DNA"/>
</dbReference>
<sequence>MTQSYEVYGGGAQGDDVPWELQDPSVAGGDDGPWLVAIEYANGSEQRPATVVDVGGVRHPSRDDALVAARKSAFEFDPPDPFSPQSRQVFRDGPDGFLVIIEGAMSTWHMSVRVVQHVGDA</sequence>
<feature type="region of interest" description="Disordered" evidence="1">
    <location>
        <begin position="1"/>
        <end position="20"/>
    </location>
</feature>
<keyword evidence="3" id="KW-1185">Reference proteome</keyword>
<protein>
    <submittedName>
        <fullName evidence="2">Uncharacterized protein</fullName>
    </submittedName>
</protein>
<evidence type="ECO:0000256" key="1">
    <source>
        <dbReference type="SAM" id="MobiDB-lite"/>
    </source>
</evidence>
<organism evidence="2 3">
    <name type="scientific">Nocardioides thalensis</name>
    <dbReference type="NCBI Taxonomy" id="1914755"/>
    <lineage>
        <taxon>Bacteria</taxon>
        <taxon>Bacillati</taxon>
        <taxon>Actinomycetota</taxon>
        <taxon>Actinomycetes</taxon>
        <taxon>Propionibacteriales</taxon>
        <taxon>Nocardioidaceae</taxon>
        <taxon>Nocardioides</taxon>
    </lineage>
</organism>
<dbReference type="RefSeq" id="WP_179667532.1">
    <property type="nucleotide sequence ID" value="NZ_JACCFP010000001.1"/>
</dbReference>
<accession>A0A853C153</accession>
<evidence type="ECO:0000313" key="3">
    <source>
        <dbReference type="Proteomes" id="UP000530424"/>
    </source>
</evidence>
<dbReference type="AlphaFoldDB" id="A0A853C153"/>
<comment type="caution">
    <text evidence="2">The sequence shown here is derived from an EMBL/GenBank/DDBJ whole genome shotgun (WGS) entry which is preliminary data.</text>
</comment>
<proteinExistence type="predicted"/>
<name>A0A853C153_9ACTN</name>
<evidence type="ECO:0000313" key="2">
    <source>
        <dbReference type="EMBL" id="NYJ01004.1"/>
    </source>
</evidence>
<reference evidence="2 3" key="1">
    <citation type="submission" date="2020-07" db="EMBL/GenBank/DDBJ databases">
        <title>Sequencing the genomes of 1000 actinobacteria strains.</title>
        <authorList>
            <person name="Klenk H.-P."/>
        </authorList>
    </citation>
    <scope>NUCLEOTIDE SEQUENCE [LARGE SCALE GENOMIC DNA]</scope>
    <source>
        <strain evidence="2 3">DSM 103833</strain>
    </source>
</reference>